<accession>A0A8H7CQ07</accession>
<evidence type="ECO:0000313" key="5">
    <source>
        <dbReference type="EMBL" id="KAF7344007.1"/>
    </source>
</evidence>
<dbReference type="SUPFAM" id="SSF53474">
    <property type="entry name" value="alpha/beta-Hydrolases"/>
    <property type="match status" value="1"/>
</dbReference>
<dbReference type="GO" id="GO:0016787">
    <property type="term" value="F:hydrolase activity"/>
    <property type="evidence" value="ECO:0007669"/>
    <property type="project" value="UniProtKB-KW"/>
</dbReference>
<dbReference type="OrthoDB" id="438440at2759"/>
<proteinExistence type="predicted"/>
<keyword evidence="1 3" id="KW-0732">Signal</keyword>
<feature type="chain" id="PRO_5034441554" evidence="3">
    <location>
        <begin position="18"/>
        <end position="289"/>
    </location>
</feature>
<organism evidence="5 6">
    <name type="scientific">Mycena venus</name>
    <dbReference type="NCBI Taxonomy" id="2733690"/>
    <lineage>
        <taxon>Eukaryota</taxon>
        <taxon>Fungi</taxon>
        <taxon>Dikarya</taxon>
        <taxon>Basidiomycota</taxon>
        <taxon>Agaricomycotina</taxon>
        <taxon>Agaricomycetes</taxon>
        <taxon>Agaricomycetidae</taxon>
        <taxon>Agaricales</taxon>
        <taxon>Marasmiineae</taxon>
        <taxon>Mycenaceae</taxon>
        <taxon>Mycena</taxon>
    </lineage>
</organism>
<protein>
    <submittedName>
        <fullName evidence="5">Alpha/beta-hydrolase</fullName>
    </submittedName>
</protein>
<dbReference type="CDD" id="cd00519">
    <property type="entry name" value="Lipase_3"/>
    <property type="match status" value="1"/>
</dbReference>
<feature type="domain" description="Fungal lipase-type" evidence="4">
    <location>
        <begin position="89"/>
        <end position="227"/>
    </location>
</feature>
<keyword evidence="2 5" id="KW-0378">Hydrolase</keyword>
<evidence type="ECO:0000256" key="2">
    <source>
        <dbReference type="ARBA" id="ARBA00022801"/>
    </source>
</evidence>
<dbReference type="EMBL" id="JACAZI010000015">
    <property type="protein sequence ID" value="KAF7344007.1"/>
    <property type="molecule type" value="Genomic_DNA"/>
</dbReference>
<dbReference type="InterPro" id="IPR029058">
    <property type="entry name" value="AB_hydrolase_fold"/>
</dbReference>
<name>A0A8H7CQ07_9AGAR</name>
<sequence length="289" mass="30643">MRFNFALLLAALNTVLATPLNVSTTVDKRAAVSTATYNDLVFYFQYASSAYSTTGCARPNGNTLVSTINDLLTDTQGFIARDDNRKEIVVALRGSTSAQDFITDAEIVLAPFVSPGVSPPTGSLAHTGFLTAWNSVASSVISTVRAQVAANPGYQLVSTGHSLGGALSSLAGISLQQNFPGNTVRMYTYGQPRTYNPTGANFINTQFGSRAFRAVHTTDGVPTIIPQSDGYQHHGVEFWNFLDPSSALTTRSCAPSGEDITCSDSIPSEGIDAAHLTYFNIAASTPFCT</sequence>
<dbReference type="InterPro" id="IPR051299">
    <property type="entry name" value="AB_hydrolase_lip/est"/>
</dbReference>
<reference evidence="5" key="1">
    <citation type="submission" date="2020-05" db="EMBL/GenBank/DDBJ databases">
        <title>Mycena genomes resolve the evolution of fungal bioluminescence.</title>
        <authorList>
            <person name="Tsai I.J."/>
        </authorList>
    </citation>
    <scope>NUCLEOTIDE SEQUENCE</scope>
    <source>
        <strain evidence="5">CCC161011</strain>
    </source>
</reference>
<evidence type="ECO:0000256" key="3">
    <source>
        <dbReference type="SAM" id="SignalP"/>
    </source>
</evidence>
<dbReference type="Gene3D" id="3.40.50.1820">
    <property type="entry name" value="alpha/beta hydrolase"/>
    <property type="match status" value="1"/>
</dbReference>
<keyword evidence="6" id="KW-1185">Reference proteome</keyword>
<comment type="caution">
    <text evidence="5">The sequence shown here is derived from an EMBL/GenBank/DDBJ whole genome shotgun (WGS) entry which is preliminary data.</text>
</comment>
<evidence type="ECO:0000259" key="4">
    <source>
        <dbReference type="Pfam" id="PF01764"/>
    </source>
</evidence>
<evidence type="ECO:0000313" key="6">
    <source>
        <dbReference type="Proteomes" id="UP000620124"/>
    </source>
</evidence>
<dbReference type="GO" id="GO:0006629">
    <property type="term" value="P:lipid metabolic process"/>
    <property type="evidence" value="ECO:0007669"/>
    <property type="project" value="InterPro"/>
</dbReference>
<dbReference type="Pfam" id="PF01764">
    <property type="entry name" value="Lipase_3"/>
    <property type="match status" value="1"/>
</dbReference>
<dbReference type="PANTHER" id="PTHR46640:SF1">
    <property type="entry name" value="FUNGAL LIPASE-LIKE DOMAIN-CONTAINING PROTEIN-RELATED"/>
    <property type="match status" value="1"/>
</dbReference>
<dbReference type="AlphaFoldDB" id="A0A8H7CQ07"/>
<feature type="signal peptide" evidence="3">
    <location>
        <begin position="1"/>
        <end position="17"/>
    </location>
</feature>
<dbReference type="InterPro" id="IPR002921">
    <property type="entry name" value="Fungal_lipase-type"/>
</dbReference>
<dbReference type="PANTHER" id="PTHR46640">
    <property type="entry name" value="TRIACYLGLYCEROL LIPASE, PUTATIVE (AFU_ORTHOLOGUE AFUA_6G06510)-RELATED"/>
    <property type="match status" value="1"/>
</dbReference>
<dbReference type="Proteomes" id="UP000620124">
    <property type="component" value="Unassembled WGS sequence"/>
</dbReference>
<gene>
    <name evidence="5" type="ORF">MVEN_01690100</name>
</gene>
<evidence type="ECO:0000256" key="1">
    <source>
        <dbReference type="ARBA" id="ARBA00022729"/>
    </source>
</evidence>